<dbReference type="STRING" id="70667.A0A183SWI9"/>
<feature type="repeat" description="ANK" evidence="3">
    <location>
        <begin position="600"/>
        <end position="632"/>
    </location>
</feature>
<feature type="repeat" description="ANK" evidence="3">
    <location>
        <begin position="566"/>
        <end position="599"/>
    </location>
</feature>
<reference evidence="5 6" key="2">
    <citation type="submission" date="2018-11" db="EMBL/GenBank/DDBJ databases">
        <authorList>
            <consortium name="Pathogen Informatics"/>
        </authorList>
    </citation>
    <scope>NUCLEOTIDE SEQUENCE [LARGE SCALE GENOMIC DNA]</scope>
    <source>
        <strain evidence="5 6">NST_G2</strain>
    </source>
</reference>
<dbReference type="Pfam" id="PF00023">
    <property type="entry name" value="Ank"/>
    <property type="match status" value="2"/>
</dbReference>
<evidence type="ECO:0000313" key="7">
    <source>
        <dbReference type="WBParaSite" id="SSLN_0000892201-mRNA-1"/>
    </source>
</evidence>
<keyword evidence="6" id="KW-1185">Reference proteome</keyword>
<evidence type="ECO:0000256" key="3">
    <source>
        <dbReference type="PROSITE-ProRule" id="PRU00023"/>
    </source>
</evidence>
<dbReference type="AlphaFoldDB" id="A0A183SWI9"/>
<dbReference type="PANTHER" id="PTHR24198:SF165">
    <property type="entry name" value="ANKYRIN REPEAT-CONTAINING PROTEIN-RELATED"/>
    <property type="match status" value="1"/>
</dbReference>
<feature type="repeat" description="ANK" evidence="3">
    <location>
        <begin position="780"/>
        <end position="812"/>
    </location>
</feature>
<dbReference type="InterPro" id="IPR002110">
    <property type="entry name" value="Ankyrin_rpt"/>
</dbReference>
<feature type="repeat" description="ANK" evidence="3">
    <location>
        <begin position="463"/>
        <end position="496"/>
    </location>
</feature>
<accession>A0A183SWI9</accession>
<evidence type="ECO:0000313" key="6">
    <source>
        <dbReference type="Proteomes" id="UP000275846"/>
    </source>
</evidence>
<dbReference type="PROSITE" id="PS50088">
    <property type="entry name" value="ANK_REPEAT"/>
    <property type="match status" value="6"/>
</dbReference>
<gene>
    <name evidence="5" type="ORF">SSLN_LOCUS8585</name>
</gene>
<feature type="repeat" description="ANK" evidence="3">
    <location>
        <begin position="429"/>
        <end position="462"/>
    </location>
</feature>
<evidence type="ECO:0000256" key="1">
    <source>
        <dbReference type="ARBA" id="ARBA00022737"/>
    </source>
</evidence>
<dbReference type="PROSITE" id="PS50297">
    <property type="entry name" value="ANK_REP_REGION"/>
    <property type="match status" value="3"/>
</dbReference>
<sequence length="854" mass="92989">MITTVSGIQPPYCWPAPGDTALLAAARHGLEDAVLFLLDIPNIRTDNCSRSTVGESALHLAIESGLANAAYRLAKLGACPNTLRFSASHPEPPSVEQPVEDRFSVAKAKMASPVWDRLPTLPTKQTMNPFGDCSDSEESQEIEGEAEKRSNRLDVILDRRERGNADGDSKESLTGLVHMSVEADRTSKRESPLHLAVRLSMHKLIYLYIQEGGVKGVKCPDWFTVNESGDTVFGLALMNYDSGLAEDLLSAALAQLARVKTDHNEAPSPRDVFDKMTNEMIKIRPQAFGLLQRTIESGSLEGVKFLLKYSIEVNPRFPILTTPTRAPLTSSLTTESLVWDVVHLPLWMALAAHRTDMASILVGHGADVDSWSELSSTGVSLSLLHRAILCGMDDAASFLIDSGCDFLSPLRLSKPAKIPANDQYRFLEDQPTALHLAASVGLPGILSKLLAIPGVDVNAKDDLGRTPLHLAVEENRLHAMEVLLNDSRANLRAHDNRGFTAFRVAMDRHHLTAARSLQQKDSSISLECDNTGRNVLHSSVQTGDRNAIFFLIQIGADMNAPVRDLEALTPLHIGITAGIPEDVLRSMILAGASVSAVTKQKQTGLHLAVLHNQPMLLRCLLENGAPPNAQDTECNTEVTDAIRRLRNNKAPGEDGIPSEVYKYCVDTGAAFVPAILPTSGGSGSGFPSSMTCDLYSSVVRSIHPVLRTPCPLHPVDYTLVWSVPNDLYEQESGLRERSFSSWDGQQPLHVLAQHTHTEEGIRDCFFDRRPDVDVNAVDAAGNTPLMLAFAAKNTDFCIYLLGKGASLGNVNLDNWSIFAGGIPSPDFLQLKQILGAIIFIVFRQPPLNLYVGKS</sequence>
<feature type="region of interest" description="Disordered" evidence="4">
    <location>
        <begin position="119"/>
        <end position="150"/>
    </location>
</feature>
<protein>
    <submittedName>
        <fullName evidence="7">ANK_REP_REGION domain-containing protein</fullName>
    </submittedName>
</protein>
<dbReference type="OrthoDB" id="2306477at2759"/>
<keyword evidence="2 3" id="KW-0040">ANK repeat</keyword>
<dbReference type="WBParaSite" id="SSLN_0000892201-mRNA-1">
    <property type="protein sequence ID" value="SSLN_0000892201-mRNA-1"/>
    <property type="gene ID" value="SSLN_0000892201"/>
</dbReference>
<dbReference type="Pfam" id="PF12796">
    <property type="entry name" value="Ank_2"/>
    <property type="match status" value="1"/>
</dbReference>
<name>A0A183SWI9_SCHSO</name>
<reference evidence="7" key="1">
    <citation type="submission" date="2016-06" db="UniProtKB">
        <authorList>
            <consortium name="WormBaseParasite"/>
        </authorList>
    </citation>
    <scope>IDENTIFICATION</scope>
</reference>
<feature type="compositionally biased region" description="Acidic residues" evidence="4">
    <location>
        <begin position="134"/>
        <end position="144"/>
    </location>
</feature>
<feature type="repeat" description="ANK" evidence="3">
    <location>
        <begin position="531"/>
        <end position="563"/>
    </location>
</feature>
<dbReference type="SMART" id="SM00248">
    <property type="entry name" value="ANK"/>
    <property type="match status" value="14"/>
</dbReference>
<dbReference type="InterPro" id="IPR036770">
    <property type="entry name" value="Ankyrin_rpt-contain_sf"/>
</dbReference>
<dbReference type="PANTHER" id="PTHR24198">
    <property type="entry name" value="ANKYRIN REPEAT AND PROTEIN KINASE DOMAIN-CONTAINING PROTEIN"/>
    <property type="match status" value="1"/>
</dbReference>
<dbReference type="SUPFAM" id="SSF48403">
    <property type="entry name" value="Ankyrin repeat"/>
    <property type="match status" value="4"/>
</dbReference>
<dbReference type="Proteomes" id="UP000275846">
    <property type="component" value="Unassembled WGS sequence"/>
</dbReference>
<organism evidence="7">
    <name type="scientific">Schistocephalus solidus</name>
    <name type="common">Tapeworm</name>
    <dbReference type="NCBI Taxonomy" id="70667"/>
    <lineage>
        <taxon>Eukaryota</taxon>
        <taxon>Metazoa</taxon>
        <taxon>Spiralia</taxon>
        <taxon>Lophotrochozoa</taxon>
        <taxon>Platyhelminthes</taxon>
        <taxon>Cestoda</taxon>
        <taxon>Eucestoda</taxon>
        <taxon>Diphyllobothriidea</taxon>
        <taxon>Diphyllobothriidae</taxon>
        <taxon>Schistocephalus</taxon>
    </lineage>
</organism>
<evidence type="ECO:0000313" key="5">
    <source>
        <dbReference type="EMBL" id="VDL94970.1"/>
    </source>
</evidence>
<evidence type="ECO:0000256" key="4">
    <source>
        <dbReference type="SAM" id="MobiDB-lite"/>
    </source>
</evidence>
<evidence type="ECO:0000256" key="2">
    <source>
        <dbReference type="ARBA" id="ARBA00023043"/>
    </source>
</evidence>
<keyword evidence="1" id="KW-0677">Repeat</keyword>
<dbReference type="EMBL" id="UYSU01034735">
    <property type="protein sequence ID" value="VDL94970.1"/>
    <property type="molecule type" value="Genomic_DNA"/>
</dbReference>
<proteinExistence type="predicted"/>
<dbReference type="Gene3D" id="1.25.40.20">
    <property type="entry name" value="Ankyrin repeat-containing domain"/>
    <property type="match status" value="5"/>
</dbReference>